<dbReference type="Proteomes" id="UP001244563">
    <property type="component" value="Unassembled WGS sequence"/>
</dbReference>
<evidence type="ECO:0008006" key="3">
    <source>
        <dbReference type="Google" id="ProtNLM"/>
    </source>
</evidence>
<sequence>MGTWSTGSFGNDNALDWFGQLRESPESFQFIQETLRTGSTESVIAASAVLAVLNGNDDADVHPDVTDWCTGKQSPPAPVRRTAVDALQAIIDDPEADGHDTWAELGEDDEDYLAWLANLRILQTQLK</sequence>
<evidence type="ECO:0000313" key="1">
    <source>
        <dbReference type="EMBL" id="MDQ0104499.1"/>
    </source>
</evidence>
<name>A0ABT9TS39_PAENI</name>
<accession>A0ABT9TS39</accession>
<protein>
    <recommendedName>
        <fullName evidence="3">DUF4259 domain-containing protein</fullName>
    </recommendedName>
</protein>
<keyword evidence="2" id="KW-1185">Reference proteome</keyword>
<dbReference type="RefSeq" id="WP_306879752.1">
    <property type="nucleotide sequence ID" value="NZ_JAUSSW010000017.1"/>
</dbReference>
<dbReference type="EMBL" id="JAUSSW010000017">
    <property type="protein sequence ID" value="MDQ0104499.1"/>
    <property type="molecule type" value="Genomic_DNA"/>
</dbReference>
<proteinExistence type="predicted"/>
<gene>
    <name evidence="1" type="ORF">J2T10_004174</name>
</gene>
<reference evidence="1 2" key="1">
    <citation type="submission" date="2023-07" db="EMBL/GenBank/DDBJ databases">
        <title>Sorghum-associated microbial communities from plants grown in Nebraska, USA.</title>
        <authorList>
            <person name="Schachtman D."/>
        </authorList>
    </citation>
    <scope>NUCLEOTIDE SEQUENCE [LARGE SCALE GENOMIC DNA]</scope>
    <source>
        <strain evidence="1 2">CC523</strain>
    </source>
</reference>
<evidence type="ECO:0000313" key="2">
    <source>
        <dbReference type="Proteomes" id="UP001244563"/>
    </source>
</evidence>
<organism evidence="1 2">
    <name type="scientific">Paenarthrobacter nicotinovorans</name>
    <name type="common">Arthrobacter nicotinovorans</name>
    <dbReference type="NCBI Taxonomy" id="29320"/>
    <lineage>
        <taxon>Bacteria</taxon>
        <taxon>Bacillati</taxon>
        <taxon>Actinomycetota</taxon>
        <taxon>Actinomycetes</taxon>
        <taxon>Micrococcales</taxon>
        <taxon>Micrococcaceae</taxon>
        <taxon>Paenarthrobacter</taxon>
    </lineage>
</organism>
<dbReference type="InterPro" id="IPR025355">
    <property type="entry name" value="DUF4259"/>
</dbReference>
<comment type="caution">
    <text evidence="1">The sequence shown here is derived from an EMBL/GenBank/DDBJ whole genome shotgun (WGS) entry which is preliminary data.</text>
</comment>
<dbReference type="Pfam" id="PF14078">
    <property type="entry name" value="DUF4259"/>
    <property type="match status" value="1"/>
</dbReference>